<dbReference type="EMBL" id="JADCKC010000003">
    <property type="protein sequence ID" value="MBE5038337.1"/>
    <property type="molecule type" value="Genomic_DNA"/>
</dbReference>
<reference evidence="2 3" key="1">
    <citation type="submission" date="2020-10" db="EMBL/GenBank/DDBJ databases">
        <title>ChiBAC.</title>
        <authorList>
            <person name="Zenner C."/>
            <person name="Hitch T.C.A."/>
            <person name="Clavel T."/>
        </authorList>
    </citation>
    <scope>NUCLEOTIDE SEQUENCE [LARGE SCALE GENOMIC DNA]</scope>
    <source>
        <strain evidence="2 3">DSM 109015</strain>
    </source>
</reference>
<evidence type="ECO:0000313" key="3">
    <source>
        <dbReference type="Proteomes" id="UP000768567"/>
    </source>
</evidence>
<keyword evidence="1" id="KW-1133">Transmembrane helix</keyword>
<keyword evidence="1" id="KW-0472">Membrane</keyword>
<gene>
    <name evidence="2" type="ORF">INF35_11120</name>
</gene>
<name>A0ABR9R609_9FIRM</name>
<organism evidence="2 3">
    <name type="scientific">Gemmiger gallinarum</name>
    <dbReference type="NCBI Taxonomy" id="2779354"/>
    <lineage>
        <taxon>Bacteria</taxon>
        <taxon>Bacillati</taxon>
        <taxon>Bacillota</taxon>
        <taxon>Clostridia</taxon>
        <taxon>Eubacteriales</taxon>
        <taxon>Gemmiger</taxon>
    </lineage>
</organism>
<protein>
    <recommendedName>
        <fullName evidence="4">LemA family protein</fullName>
    </recommendedName>
</protein>
<evidence type="ECO:0000256" key="1">
    <source>
        <dbReference type="SAM" id="Phobius"/>
    </source>
</evidence>
<dbReference type="Proteomes" id="UP000768567">
    <property type="component" value="Unassembled WGS sequence"/>
</dbReference>
<accession>A0ABR9R609</accession>
<sequence length="209" mass="22419">MQLEQQETFRIEGPQLEVFGQVESKLPAPARKRPTAALALVVLAVVSVLGIGGAKLNTKYNQVRDIYSSANEHGQSMENDLSLRADAAANLIRLCGQALGEDAPSVQAAQQALDAWNATDADHPADQFAANTALGSAVEIMYNETVDAGKSTESIETQHAEFLSRQDIILRTAGNEYNPAAEEYNKTLSAFPANVMGALWGIGEVEAFQ</sequence>
<comment type="caution">
    <text evidence="2">The sequence shown here is derived from an EMBL/GenBank/DDBJ whole genome shotgun (WGS) entry which is preliminary data.</text>
</comment>
<dbReference type="Gene3D" id="1.20.1440.20">
    <property type="entry name" value="LemA-like domain"/>
    <property type="match status" value="1"/>
</dbReference>
<evidence type="ECO:0008006" key="4">
    <source>
        <dbReference type="Google" id="ProtNLM"/>
    </source>
</evidence>
<proteinExistence type="predicted"/>
<dbReference type="SUPFAM" id="SSF140478">
    <property type="entry name" value="LemA-like"/>
    <property type="match status" value="1"/>
</dbReference>
<dbReference type="RefSeq" id="WP_193502415.1">
    <property type="nucleotide sequence ID" value="NZ_JADCKC010000003.1"/>
</dbReference>
<keyword evidence="3" id="KW-1185">Reference proteome</keyword>
<keyword evidence="1" id="KW-0812">Transmembrane</keyword>
<dbReference type="InterPro" id="IPR023353">
    <property type="entry name" value="LemA-like_dom_sf"/>
</dbReference>
<feature type="transmembrane region" description="Helical" evidence="1">
    <location>
        <begin position="36"/>
        <end position="54"/>
    </location>
</feature>
<evidence type="ECO:0000313" key="2">
    <source>
        <dbReference type="EMBL" id="MBE5038337.1"/>
    </source>
</evidence>